<dbReference type="CDD" id="cd05399">
    <property type="entry name" value="NT_Rel-Spo_like"/>
    <property type="match status" value="1"/>
</dbReference>
<dbReference type="Gene3D" id="3.30.460.10">
    <property type="entry name" value="Beta Polymerase, domain 2"/>
    <property type="match status" value="1"/>
</dbReference>
<evidence type="ECO:0000313" key="4">
    <source>
        <dbReference type="Proteomes" id="UP000256873"/>
    </source>
</evidence>
<gene>
    <name evidence="3" type="ORF">DWQ54_00685</name>
</gene>
<reference evidence="3 4" key="1">
    <citation type="submission" date="2017-10" db="EMBL/GenBank/DDBJ databases">
        <title>A large-scale comparative metagenomic study reveals the eutrophication-driven functional interactions in six Microcystis-epibionts communities.</title>
        <authorList>
            <person name="Li Q."/>
            <person name="Lin F."/>
        </authorList>
    </citation>
    <scope>NUCLEOTIDE SEQUENCE [LARGE SCALE GENOMIC DNA]</scope>
    <source>
        <strain evidence="3">TF09</strain>
    </source>
</reference>
<evidence type="ECO:0000259" key="2">
    <source>
        <dbReference type="PROSITE" id="PS51880"/>
    </source>
</evidence>
<dbReference type="CDD" id="cd01668">
    <property type="entry name" value="TGS_RSH"/>
    <property type="match status" value="1"/>
</dbReference>
<dbReference type="Pfam" id="PF04607">
    <property type="entry name" value="RelA_SpoT"/>
    <property type="match status" value="1"/>
</dbReference>
<dbReference type="PROSITE" id="PS51880">
    <property type="entry name" value="TGS"/>
    <property type="match status" value="1"/>
</dbReference>
<dbReference type="InterPro" id="IPR012675">
    <property type="entry name" value="Beta-grasp_dom_sf"/>
</dbReference>
<proteinExistence type="inferred from homology"/>
<dbReference type="Proteomes" id="UP000256873">
    <property type="component" value="Unassembled WGS sequence"/>
</dbReference>
<dbReference type="GO" id="GO:0005886">
    <property type="term" value="C:plasma membrane"/>
    <property type="evidence" value="ECO:0007669"/>
    <property type="project" value="TreeGrafter"/>
</dbReference>
<dbReference type="SMART" id="SM00954">
    <property type="entry name" value="RelA_SpoT"/>
    <property type="match status" value="1"/>
</dbReference>
<dbReference type="FunFam" id="3.10.20.30:FF:000002">
    <property type="entry name" value="GTP pyrophosphokinase (RelA/SpoT)"/>
    <property type="match status" value="1"/>
</dbReference>
<keyword evidence="3" id="KW-0378">Hydrolase</keyword>
<dbReference type="InterPro" id="IPR043519">
    <property type="entry name" value="NT_sf"/>
</dbReference>
<evidence type="ECO:0000256" key="1">
    <source>
        <dbReference type="ARBA" id="ARBA00007476"/>
    </source>
</evidence>
<dbReference type="PANTHER" id="PTHR21262">
    <property type="entry name" value="GUANOSINE-3',5'-BIS DIPHOSPHATE 3'-PYROPHOSPHOHYDROLASE"/>
    <property type="match status" value="1"/>
</dbReference>
<protein>
    <submittedName>
        <fullName evidence="3">Bifunctional (P)ppGpp synthetase/guanosine-3',5'-bis(Diphosphate) 3'-pyrophosphohydrolase</fullName>
    </submittedName>
</protein>
<comment type="caution">
    <text evidence="3">The sequence shown here is derived from an EMBL/GenBank/DDBJ whole genome shotgun (WGS) entry which is preliminary data.</text>
</comment>
<dbReference type="Gene3D" id="3.10.20.30">
    <property type="match status" value="1"/>
</dbReference>
<evidence type="ECO:0000313" key="3">
    <source>
        <dbReference type="EMBL" id="REJ44106.1"/>
    </source>
</evidence>
<dbReference type="PANTHER" id="PTHR21262:SF31">
    <property type="entry name" value="GTP PYROPHOSPHOKINASE"/>
    <property type="match status" value="1"/>
</dbReference>
<comment type="similarity">
    <text evidence="1">Belongs to the RelA/SpoT family.</text>
</comment>
<dbReference type="SUPFAM" id="SSF81301">
    <property type="entry name" value="Nucleotidyltransferase"/>
    <property type="match status" value="1"/>
</dbReference>
<dbReference type="GO" id="GO:0015969">
    <property type="term" value="P:guanosine tetraphosphate metabolic process"/>
    <property type="evidence" value="ECO:0007669"/>
    <property type="project" value="InterPro"/>
</dbReference>
<dbReference type="AlphaFoldDB" id="A0A3E0L9M1"/>
<dbReference type="EMBL" id="QQWC01000001">
    <property type="protein sequence ID" value="REJ44106.1"/>
    <property type="molecule type" value="Genomic_DNA"/>
</dbReference>
<dbReference type="InterPro" id="IPR033655">
    <property type="entry name" value="TGS_RelA/SpoT"/>
</dbReference>
<dbReference type="InterPro" id="IPR007685">
    <property type="entry name" value="RelA_SpoT"/>
</dbReference>
<dbReference type="InterPro" id="IPR012676">
    <property type="entry name" value="TGS-like"/>
</dbReference>
<feature type="domain" description="TGS" evidence="2">
    <location>
        <begin position="110"/>
        <end position="171"/>
    </location>
</feature>
<organism evidence="3 4">
    <name type="scientific">Microcystis flos-aquae TF09</name>
    <dbReference type="NCBI Taxonomy" id="2060473"/>
    <lineage>
        <taxon>Bacteria</taxon>
        <taxon>Bacillati</taxon>
        <taxon>Cyanobacteriota</taxon>
        <taxon>Cyanophyceae</taxon>
        <taxon>Oscillatoriophycideae</taxon>
        <taxon>Chroococcales</taxon>
        <taxon>Microcystaceae</taxon>
        <taxon>Microcystis</taxon>
    </lineage>
</organism>
<dbReference type="Pfam" id="PF02824">
    <property type="entry name" value="TGS"/>
    <property type="match status" value="1"/>
</dbReference>
<name>A0A3E0L9M1_9CHRO</name>
<dbReference type="InterPro" id="IPR004095">
    <property type="entry name" value="TGS"/>
</dbReference>
<dbReference type="SUPFAM" id="SSF81271">
    <property type="entry name" value="TGS-like"/>
    <property type="match status" value="1"/>
</dbReference>
<sequence length="216" mass="25166">MGECYRCLAVVHDQFTPIPNRFKDYIGLPKANRYQSLHTTVVGLNARPLEVQIRTLEMHNFAEYGDGSELTSDDKKKFKLLRQRLDWRKEFKDIQEYWKYVNSLNNLFDDDVYVFNLQGDVISLAKGSTPVDFAYCIHTEVGHRVKGAKVNGRWTTLDYLLQNGDVVEIVTSKNSHPSVDWLNFVVTPNARKCILEWYKQSRMQESVRSPRKRTGQ</sequence>
<accession>A0A3E0L9M1</accession>
<dbReference type="GO" id="GO:0016787">
    <property type="term" value="F:hydrolase activity"/>
    <property type="evidence" value="ECO:0007669"/>
    <property type="project" value="UniProtKB-KW"/>
</dbReference>